<accession>A0A2U2HJG9</accession>
<keyword evidence="1" id="KW-0732">Signal</keyword>
<evidence type="ECO:0000313" key="3">
    <source>
        <dbReference type="Proteomes" id="UP000241421"/>
    </source>
</evidence>
<evidence type="ECO:0000313" key="2">
    <source>
        <dbReference type="EMBL" id="PWF46862.1"/>
    </source>
</evidence>
<evidence type="ECO:0008006" key="4">
    <source>
        <dbReference type="Google" id="ProtNLM"/>
    </source>
</evidence>
<feature type="non-terminal residue" evidence="2">
    <location>
        <position position="251"/>
    </location>
</feature>
<dbReference type="RefSeq" id="WP_106758192.1">
    <property type="nucleotide sequence ID" value="NZ_PXWF02000238.1"/>
</dbReference>
<protein>
    <recommendedName>
        <fullName evidence="4">Solute-binding protein family 3/N-terminal domain-containing protein</fullName>
    </recommendedName>
</protein>
<sequence>MTNFPPACRPRNSLFGRCWVALIVLMLSTANGHAATLQVRIPGAPPSAKGHASYFPKLLRLALEKTRATDGPFEIAYFKHPLSSLRQNAELKKGGAINVMWDGTNGEREAELLPVRISLLRELNDYRVFLIRAEDQEKFRAVRTLDDLRQMRAGAGVNWPSTDVLRANGLPVATSITLEFLFPMLRVKRFDYMPRGVYEAFYEQRVHASDGIVIEKSLFLHYQVPFYFFVSRDNPALADRIRRGLTIALKC</sequence>
<reference evidence="2 3" key="1">
    <citation type="submission" date="2018-04" db="EMBL/GenBank/DDBJ databases">
        <title>Massilia violaceinigra sp. nov., a novel purple-pigmented bacterium isolated from Tianshan glacier, Xinjiang, China.</title>
        <authorList>
            <person name="Wang H."/>
        </authorList>
    </citation>
    <scope>NUCLEOTIDE SEQUENCE [LARGE SCALE GENOMIC DNA]</scope>
    <source>
        <strain evidence="2 3">B448-2</strain>
    </source>
</reference>
<name>A0A2U2HJG9_9BURK</name>
<feature type="signal peptide" evidence="1">
    <location>
        <begin position="1"/>
        <end position="34"/>
    </location>
</feature>
<dbReference type="SUPFAM" id="SSF53850">
    <property type="entry name" value="Periplasmic binding protein-like II"/>
    <property type="match status" value="1"/>
</dbReference>
<comment type="caution">
    <text evidence="2">The sequence shown here is derived from an EMBL/GenBank/DDBJ whole genome shotgun (WGS) entry which is preliminary data.</text>
</comment>
<organism evidence="2 3">
    <name type="scientific">Massilia glaciei</name>
    <dbReference type="NCBI Taxonomy" id="1524097"/>
    <lineage>
        <taxon>Bacteria</taxon>
        <taxon>Pseudomonadati</taxon>
        <taxon>Pseudomonadota</taxon>
        <taxon>Betaproteobacteria</taxon>
        <taxon>Burkholderiales</taxon>
        <taxon>Oxalobacteraceae</taxon>
        <taxon>Telluria group</taxon>
        <taxon>Massilia</taxon>
    </lineage>
</organism>
<keyword evidence="3" id="KW-1185">Reference proteome</keyword>
<proteinExistence type="predicted"/>
<feature type="chain" id="PRO_5015409524" description="Solute-binding protein family 3/N-terminal domain-containing protein" evidence="1">
    <location>
        <begin position="35"/>
        <end position="251"/>
    </location>
</feature>
<dbReference type="Proteomes" id="UP000241421">
    <property type="component" value="Unassembled WGS sequence"/>
</dbReference>
<dbReference type="OrthoDB" id="547680at2"/>
<dbReference type="EMBL" id="PXWF02000238">
    <property type="protein sequence ID" value="PWF46862.1"/>
    <property type="molecule type" value="Genomic_DNA"/>
</dbReference>
<evidence type="ECO:0000256" key="1">
    <source>
        <dbReference type="SAM" id="SignalP"/>
    </source>
</evidence>
<gene>
    <name evidence="2" type="ORF">C7C56_015035</name>
</gene>
<dbReference type="AlphaFoldDB" id="A0A2U2HJG9"/>